<evidence type="ECO:0000313" key="2">
    <source>
        <dbReference type="Proteomes" id="UP000825699"/>
    </source>
</evidence>
<name>A0AAJ1A5X7_RHILE</name>
<reference evidence="1" key="1">
    <citation type="submission" date="2020-04" db="EMBL/GenBank/DDBJ databases">
        <title>Global-level population genomics supports evidence of horizontal gene transfer on evolution of Rhizobia in Lentils.</title>
        <authorList>
            <person name="Gai Y."/>
            <person name="Cook D."/>
            <person name="Riely B."/>
        </authorList>
    </citation>
    <scope>NUCLEOTIDE SEQUENCE</scope>
    <source>
        <strain evidence="1">Derici101B</strain>
    </source>
</reference>
<comment type="caution">
    <text evidence="1">The sequence shown here is derived from an EMBL/GenBank/DDBJ whole genome shotgun (WGS) entry which is preliminary data.</text>
</comment>
<proteinExistence type="predicted"/>
<gene>
    <name evidence="1" type="ORF">HFO42_07485</name>
</gene>
<accession>A0AAJ1A5X7</accession>
<dbReference type="RefSeq" id="WP_222259706.1">
    <property type="nucleotide sequence ID" value="NZ_JAAXEB010000003.1"/>
</dbReference>
<dbReference type="AlphaFoldDB" id="A0AAJ1A5X7"/>
<sequence>MSRDAEMQCNPEEAAAFKLAIRSVECGSLLSLGAAVDRAARLGMAMDDFPWSLFLERRKAWEAVELEFGPGSVLNLSHPLIERMRKETSDALRRDPAHFANAERYRATVATVSELYARVA</sequence>
<evidence type="ECO:0000313" key="1">
    <source>
        <dbReference type="EMBL" id="MBY5627958.1"/>
    </source>
</evidence>
<dbReference type="Proteomes" id="UP000825699">
    <property type="component" value="Unassembled WGS sequence"/>
</dbReference>
<organism evidence="1 2">
    <name type="scientific">Rhizobium leguminosarum</name>
    <dbReference type="NCBI Taxonomy" id="384"/>
    <lineage>
        <taxon>Bacteria</taxon>
        <taxon>Pseudomonadati</taxon>
        <taxon>Pseudomonadota</taxon>
        <taxon>Alphaproteobacteria</taxon>
        <taxon>Hyphomicrobiales</taxon>
        <taxon>Rhizobiaceae</taxon>
        <taxon>Rhizobium/Agrobacterium group</taxon>
        <taxon>Rhizobium</taxon>
    </lineage>
</organism>
<protein>
    <submittedName>
        <fullName evidence="1">Uncharacterized protein</fullName>
    </submittedName>
</protein>
<dbReference type="EMBL" id="JAAXEP010000003">
    <property type="protein sequence ID" value="MBY5627958.1"/>
    <property type="molecule type" value="Genomic_DNA"/>
</dbReference>